<keyword evidence="2" id="KW-1185">Reference proteome</keyword>
<protein>
    <submittedName>
        <fullName evidence="1">Uncharacterized protein</fullName>
    </submittedName>
</protein>
<dbReference type="KEGG" id="ccot:CCAX7_28380"/>
<accession>A0A402CTB0</accession>
<sequence>MTTKSINQILELILDSDLSPYVMYSTFVNYRAYNDLVDAAVAEYQDLLQRNMIKHLDTAVAGSRSRLLAAINLFAKFDKIDGDLDWLEAKYWTLDEETRDDMLTELAEKKIERFAPMLNPIMSKDESKHLRKMAVFVAGAVRHPINLPTLLILSEDPAYENDWQIAIALIKYGVEEGRGFLNTLYHCKEVTLGYRNLGAWGLAKLGNLDARQSLIGQLETLNHQGDNIWLVAEAIADLEGWEFERHPRGIERVLANARQIGLIA</sequence>
<name>A0A402CTB0_9BACT</name>
<reference evidence="1 2" key="1">
    <citation type="journal article" date="2019" name="Int. J. Syst. Evol. Microbiol.">
        <title>Capsulimonas corticalis gen. nov., sp. nov., an aerobic capsulated bacterium, of a novel bacterial order, Capsulimonadales ord. nov., of the class Armatimonadia of the phylum Armatimonadetes.</title>
        <authorList>
            <person name="Li J."/>
            <person name="Kudo C."/>
            <person name="Tonouchi A."/>
        </authorList>
    </citation>
    <scope>NUCLEOTIDE SEQUENCE [LARGE SCALE GENOMIC DNA]</scope>
    <source>
        <strain evidence="1 2">AX-7</strain>
    </source>
</reference>
<dbReference type="AlphaFoldDB" id="A0A402CTB0"/>
<organism evidence="1 2">
    <name type="scientific">Capsulimonas corticalis</name>
    <dbReference type="NCBI Taxonomy" id="2219043"/>
    <lineage>
        <taxon>Bacteria</taxon>
        <taxon>Bacillati</taxon>
        <taxon>Armatimonadota</taxon>
        <taxon>Armatimonadia</taxon>
        <taxon>Capsulimonadales</taxon>
        <taxon>Capsulimonadaceae</taxon>
        <taxon>Capsulimonas</taxon>
    </lineage>
</organism>
<dbReference type="RefSeq" id="WP_119320619.1">
    <property type="nucleotide sequence ID" value="NZ_AP025739.1"/>
</dbReference>
<evidence type="ECO:0000313" key="2">
    <source>
        <dbReference type="Proteomes" id="UP000287394"/>
    </source>
</evidence>
<gene>
    <name evidence="1" type="ORF">CCAX7_28380</name>
</gene>
<proteinExistence type="predicted"/>
<dbReference type="EMBL" id="AP025739">
    <property type="protein sequence ID" value="BDI30787.1"/>
    <property type="molecule type" value="Genomic_DNA"/>
</dbReference>
<evidence type="ECO:0000313" key="1">
    <source>
        <dbReference type="EMBL" id="BDI30787.1"/>
    </source>
</evidence>
<dbReference type="Proteomes" id="UP000287394">
    <property type="component" value="Chromosome"/>
</dbReference>